<evidence type="ECO:0000256" key="4">
    <source>
        <dbReference type="ARBA" id="ARBA00023125"/>
    </source>
</evidence>
<dbReference type="SUPFAM" id="SSF88659">
    <property type="entry name" value="Sigma3 and sigma4 domains of RNA polymerase sigma factors"/>
    <property type="match status" value="1"/>
</dbReference>
<keyword evidence="9" id="KW-1185">Reference proteome</keyword>
<dbReference type="KEGG" id="cgy:CGLY_00715"/>
<organism evidence="8 9">
    <name type="scientific">Corynebacterium glyciniphilum AJ 3170</name>
    <dbReference type="NCBI Taxonomy" id="1404245"/>
    <lineage>
        <taxon>Bacteria</taxon>
        <taxon>Bacillati</taxon>
        <taxon>Actinomycetota</taxon>
        <taxon>Actinomycetes</taxon>
        <taxon>Mycobacteriales</taxon>
        <taxon>Corynebacteriaceae</taxon>
        <taxon>Corynebacterium</taxon>
    </lineage>
</organism>
<dbReference type="InterPro" id="IPR036388">
    <property type="entry name" value="WH-like_DNA-bd_sf"/>
</dbReference>
<dbReference type="AlphaFoldDB" id="X5E7C3"/>
<dbReference type="InterPro" id="IPR039425">
    <property type="entry name" value="RNA_pol_sigma-70-like"/>
</dbReference>
<dbReference type="InterPro" id="IPR013249">
    <property type="entry name" value="RNA_pol_sigma70_r4_t2"/>
</dbReference>
<dbReference type="InterPro" id="IPR013325">
    <property type="entry name" value="RNA_pol_sigma_r2"/>
</dbReference>
<dbReference type="Pfam" id="PF04542">
    <property type="entry name" value="Sigma70_r2"/>
    <property type="match status" value="1"/>
</dbReference>
<sequence length="163" mass="17662">MTMKTPFEQAVTQHGATVLRVCRAVLGPGDDADDAWSESFLALLRSWPDLDEETNVEAWLVRVAHRKAIDITRRRGRQAVPTDKLPEQVSGLGNPGHGGAAVWEAVAALPERQRLAVAYHYFGGLPHADTAALIGGSAAAVRRASADGIRTLRRTYLTEGDPR</sequence>
<evidence type="ECO:0000313" key="8">
    <source>
        <dbReference type="EMBL" id="AHW62591.1"/>
    </source>
</evidence>
<dbReference type="PANTHER" id="PTHR43133:SF66">
    <property type="entry name" value="ECF RNA POLYMERASE SIGMA FACTOR SIGK"/>
    <property type="match status" value="1"/>
</dbReference>
<evidence type="ECO:0000259" key="7">
    <source>
        <dbReference type="Pfam" id="PF08281"/>
    </source>
</evidence>
<dbReference type="Gene3D" id="1.10.10.10">
    <property type="entry name" value="Winged helix-like DNA-binding domain superfamily/Winged helix DNA-binding domain"/>
    <property type="match status" value="1"/>
</dbReference>
<dbReference type="Gene3D" id="1.10.1740.10">
    <property type="match status" value="1"/>
</dbReference>
<dbReference type="HOGENOM" id="CLU_047691_3_5_11"/>
<dbReference type="Pfam" id="PF08281">
    <property type="entry name" value="Sigma70_r4_2"/>
    <property type="match status" value="1"/>
</dbReference>
<feature type="domain" description="RNA polymerase sigma factor 70 region 4 type 2" evidence="7">
    <location>
        <begin position="101"/>
        <end position="144"/>
    </location>
</feature>
<dbReference type="InterPro" id="IPR007627">
    <property type="entry name" value="RNA_pol_sigma70_r2"/>
</dbReference>
<keyword evidence="5" id="KW-0804">Transcription</keyword>
<evidence type="ECO:0000313" key="9">
    <source>
        <dbReference type="Proteomes" id="UP000023703"/>
    </source>
</evidence>
<proteinExistence type="inferred from homology"/>
<keyword evidence="3" id="KW-0731">Sigma factor</keyword>
<evidence type="ECO:0000256" key="1">
    <source>
        <dbReference type="ARBA" id="ARBA00010641"/>
    </source>
</evidence>
<dbReference type="InterPro" id="IPR013324">
    <property type="entry name" value="RNA_pol_sigma_r3/r4-like"/>
</dbReference>
<comment type="similarity">
    <text evidence="1">Belongs to the sigma-70 factor family. ECF subfamily.</text>
</comment>
<gene>
    <name evidence="8" type="ORF">CGLY_00715</name>
</gene>
<dbReference type="GO" id="GO:0006352">
    <property type="term" value="P:DNA-templated transcription initiation"/>
    <property type="evidence" value="ECO:0007669"/>
    <property type="project" value="InterPro"/>
</dbReference>
<keyword evidence="2" id="KW-0805">Transcription regulation</keyword>
<evidence type="ECO:0000259" key="6">
    <source>
        <dbReference type="Pfam" id="PF04542"/>
    </source>
</evidence>
<dbReference type="GO" id="GO:0003677">
    <property type="term" value="F:DNA binding"/>
    <property type="evidence" value="ECO:0007669"/>
    <property type="project" value="UniProtKB-KW"/>
</dbReference>
<dbReference type="PANTHER" id="PTHR43133">
    <property type="entry name" value="RNA POLYMERASE ECF-TYPE SIGMA FACTO"/>
    <property type="match status" value="1"/>
</dbReference>
<dbReference type="eggNOG" id="COG1595">
    <property type="taxonomic scope" value="Bacteria"/>
</dbReference>
<dbReference type="Proteomes" id="UP000023703">
    <property type="component" value="Chromosome"/>
</dbReference>
<evidence type="ECO:0000256" key="5">
    <source>
        <dbReference type="ARBA" id="ARBA00023163"/>
    </source>
</evidence>
<feature type="domain" description="RNA polymerase sigma-70 region 2" evidence="6">
    <location>
        <begin position="11"/>
        <end position="77"/>
    </location>
</feature>
<protein>
    <submittedName>
        <fullName evidence="8">RNA polymerase sigma factor, sigma-70 family protein</fullName>
    </submittedName>
</protein>
<dbReference type="GO" id="GO:0016987">
    <property type="term" value="F:sigma factor activity"/>
    <property type="evidence" value="ECO:0007669"/>
    <property type="project" value="UniProtKB-KW"/>
</dbReference>
<dbReference type="EMBL" id="CP006842">
    <property type="protein sequence ID" value="AHW62591.1"/>
    <property type="molecule type" value="Genomic_DNA"/>
</dbReference>
<reference evidence="8 9" key="1">
    <citation type="journal article" date="2015" name="Int. J. Syst. Evol. Microbiol.">
        <title>Revisiting Corynebacterium glyciniphilum (ex Kubota et al., 1972) sp. nov., nom. rev., isolated from putrefied banana.</title>
        <authorList>
            <person name="Al-Dilaimi A."/>
            <person name="Bednarz H."/>
            <person name="Lomker A."/>
            <person name="Niehaus K."/>
            <person name="Kalinowski J."/>
            <person name="Ruckert C."/>
        </authorList>
    </citation>
    <scope>NUCLEOTIDE SEQUENCE [LARGE SCALE GENOMIC DNA]</scope>
    <source>
        <strain evidence="8">AJ 3170</strain>
    </source>
</reference>
<dbReference type="SUPFAM" id="SSF88946">
    <property type="entry name" value="Sigma2 domain of RNA polymerase sigma factors"/>
    <property type="match status" value="1"/>
</dbReference>
<keyword evidence="4" id="KW-0238">DNA-binding</keyword>
<name>X5E7C3_9CORY</name>
<evidence type="ECO:0000256" key="3">
    <source>
        <dbReference type="ARBA" id="ARBA00023082"/>
    </source>
</evidence>
<evidence type="ECO:0000256" key="2">
    <source>
        <dbReference type="ARBA" id="ARBA00023015"/>
    </source>
</evidence>
<dbReference type="STRING" id="1404245.CGLY_00715"/>
<accession>X5E7C3</accession>